<sequence>MSKLTDVEVGLRASDWTAYSSQVEKFAEFLSFDIKNDWIKSVRVMYGKDRCMRIFVIFNDKMINADKDMKSEIEQAFMDCKILVDDYDWNSCHRWMITKTKSQSIRMATFLAKYLEFEESQHQQWWNKICDGQDPLTL</sequence>
<reference evidence="1" key="1">
    <citation type="submission" date="2021-06" db="EMBL/GenBank/DDBJ databases">
        <authorList>
            <person name="Rolland C."/>
        </authorList>
    </citation>
    <scope>NUCLEOTIDE SEQUENCE</scope>
    <source>
        <strain evidence="1">347.936635</strain>
    </source>
</reference>
<dbReference type="EMBL" id="MZ420154">
    <property type="protein sequence ID" value="QYA18460.1"/>
    <property type="molecule type" value="Genomic_DNA"/>
</dbReference>
<evidence type="ECO:0000313" key="1">
    <source>
        <dbReference type="EMBL" id="QYA18460.1"/>
    </source>
</evidence>
<gene>
    <name evidence="1" type="ORF">KOM_12_191</name>
</gene>
<organism evidence="1">
    <name type="scientific">Clandestinovirus</name>
    <dbReference type="NCBI Taxonomy" id="2831644"/>
    <lineage>
        <taxon>Viruses</taxon>
    </lineage>
</organism>
<proteinExistence type="predicted"/>
<name>A0A8F8KPL0_9VIRU</name>
<accession>A0A8F8KPL0</accession>
<protein>
    <submittedName>
        <fullName evidence="1">Uncharacterized protein</fullName>
    </submittedName>
</protein>